<feature type="binding site" evidence="13">
    <location>
        <position position="380"/>
    </location>
    <ligand>
        <name>Zn(2+)</name>
        <dbReference type="ChEBI" id="CHEBI:29105"/>
        <label>1</label>
    </ligand>
</feature>
<dbReference type="STRING" id="136037.A0A067RS62"/>
<evidence type="ECO:0000256" key="1">
    <source>
        <dbReference type="ARBA" id="ARBA00004123"/>
    </source>
</evidence>
<keyword evidence="11" id="KW-0137">Centromere</keyword>
<keyword evidence="9 12" id="KW-0156">Chromatin regulator</keyword>
<evidence type="ECO:0000256" key="5">
    <source>
        <dbReference type="ARBA" id="ARBA00022679"/>
    </source>
</evidence>
<dbReference type="InterPro" id="IPR003616">
    <property type="entry name" value="Post-SET_dom"/>
</dbReference>
<dbReference type="InterPro" id="IPR027417">
    <property type="entry name" value="P-loop_NTPase"/>
</dbReference>
<dbReference type="EMBL" id="KK852498">
    <property type="protein sequence ID" value="KDR22639.1"/>
    <property type="molecule type" value="Genomic_DNA"/>
</dbReference>
<evidence type="ECO:0000259" key="17">
    <source>
        <dbReference type="PROSITE" id="PS50868"/>
    </source>
</evidence>
<feature type="binding site" evidence="13">
    <location>
        <position position="393"/>
    </location>
    <ligand>
        <name>Zn(2+)</name>
        <dbReference type="ChEBI" id="CHEBI:29105"/>
        <label>1</label>
    </ligand>
</feature>
<dbReference type="SUPFAM" id="SSF52540">
    <property type="entry name" value="P-loop containing nucleoside triphosphate hydrolases"/>
    <property type="match status" value="1"/>
</dbReference>
<evidence type="ECO:0000313" key="19">
    <source>
        <dbReference type="Proteomes" id="UP000027135"/>
    </source>
</evidence>
<dbReference type="InterPro" id="IPR046341">
    <property type="entry name" value="SET_dom_sf"/>
</dbReference>
<dbReference type="Proteomes" id="UP000027135">
    <property type="component" value="Unassembled WGS sequence"/>
</dbReference>
<feature type="binding site" evidence="13">
    <location>
        <position position="421"/>
    </location>
    <ligand>
        <name>Zn(2+)</name>
        <dbReference type="ChEBI" id="CHEBI:29105"/>
        <label>2</label>
    </ligand>
</feature>
<dbReference type="Pfam" id="PF00856">
    <property type="entry name" value="SET"/>
    <property type="match status" value="1"/>
</dbReference>
<dbReference type="eggNOG" id="KOG0466">
    <property type="taxonomic scope" value="Eukaryota"/>
</dbReference>
<feature type="domain" description="Post-SET" evidence="17">
    <location>
        <begin position="625"/>
        <end position="641"/>
    </location>
</feature>
<dbReference type="PANTHER" id="PTHR46223">
    <property type="entry name" value="HISTONE-LYSINE N-METHYLTRANSFERASE SUV39H"/>
    <property type="match status" value="1"/>
</dbReference>
<dbReference type="EC" id="2.1.1.355" evidence="12"/>
<dbReference type="InParanoid" id="A0A067RS62"/>
<evidence type="ECO:0000256" key="8">
    <source>
        <dbReference type="ARBA" id="ARBA00022833"/>
    </source>
</evidence>
<evidence type="ECO:0000259" key="16">
    <source>
        <dbReference type="PROSITE" id="PS50867"/>
    </source>
</evidence>
<dbReference type="GO" id="GO:0005634">
    <property type="term" value="C:nucleus"/>
    <property type="evidence" value="ECO:0007669"/>
    <property type="project" value="UniProtKB-SubCell"/>
</dbReference>
<keyword evidence="6 12" id="KW-0949">S-adenosyl-L-methionine</keyword>
<dbReference type="PROSITE" id="PS50280">
    <property type="entry name" value="SET"/>
    <property type="match status" value="1"/>
</dbReference>
<dbReference type="Pfam" id="PF05033">
    <property type="entry name" value="Pre-SET"/>
    <property type="match status" value="1"/>
</dbReference>
<feature type="binding site" evidence="13">
    <location>
        <position position="528"/>
    </location>
    <ligand>
        <name>Zn(2+)</name>
        <dbReference type="ChEBI" id="CHEBI:29105"/>
        <label>4</label>
    </ligand>
</feature>
<evidence type="ECO:0000256" key="2">
    <source>
        <dbReference type="ARBA" id="ARBA00004584"/>
    </source>
</evidence>
<evidence type="ECO:0000259" key="15">
    <source>
        <dbReference type="PROSITE" id="PS50280"/>
    </source>
</evidence>
<dbReference type="PANTHER" id="PTHR46223:SF4">
    <property type="entry name" value="HISTONE-LYSINE N-METHYLTRANSFERASE-RELATED"/>
    <property type="match status" value="1"/>
</dbReference>
<feature type="binding site" evidence="13">
    <location>
        <position position="431"/>
    </location>
    <ligand>
        <name>Zn(2+)</name>
        <dbReference type="ChEBI" id="CHEBI:29105"/>
        <label>3</label>
    </ligand>
</feature>
<feature type="domain" description="Pre-SET" evidence="16">
    <location>
        <begin position="378"/>
        <end position="439"/>
    </location>
</feature>
<evidence type="ECO:0000256" key="9">
    <source>
        <dbReference type="ARBA" id="ARBA00022853"/>
    </source>
</evidence>
<keyword evidence="7 12" id="KW-0479">Metal-binding</keyword>
<sequence>MAGGEGGSVAGQLYKQDLAKLDVAKLTALSPEVISRQATINIGTIGHVAHGKSTVVKAISGVQTVRFKNELERNITIKLVPGGLEPELANASEGSMENKEVSAAEVKAEPVPITVGDCITISRKGKNSVSVKAKNMRKTKLNSAECKWQLSAGKGNKRRKACPVPEEYEEGESVYEVEKILDHHKVQNGDIFYLVKWKGWPTESSTWEPEEHLTNCEQILENYRSKFQGQIVELASVGLPTSEDMENFKKSLEQPTKGMLESVMKTFSAKGFLKYTVPTEKDIDMKIFDLLKLPDDRRNPELVQKIKDELMVREFHFRRLEQLKNLRVFEMEMNCLSTDKASIAVENDVDLEEAPTNFMYLNDYLPGEGITIPEDPPVGCDCQPFCSPDSGNCCGKQSGATFAYGPDKRLIVPVGTPIYECNKRCKCNSACPNRVIQNGRTIKLCVFRTASGCGWGVKALQPIKKDSFVCEYVGEVIKNEEAEKRGKIYDAEGRTYLFDLDYNDSEQTPFTVDAAVYGNISHFINHSCEPNLAVFAVWINCLEPNLPKLALFATRNIREGEEITFDYMCQYVKGNNNSPSNPDLSSESLVSPYASPLRARLTLPDSERLENSSPESSEIVSKTASRTRCKCGAKKCRKYLF</sequence>
<dbReference type="SMART" id="SM00468">
    <property type="entry name" value="PreSET"/>
    <property type="match status" value="1"/>
</dbReference>
<keyword evidence="10 12" id="KW-0539">Nucleus</keyword>
<dbReference type="PROSITE" id="PS00598">
    <property type="entry name" value="CHROMO_1"/>
    <property type="match status" value="1"/>
</dbReference>
<dbReference type="SUPFAM" id="SSF82199">
    <property type="entry name" value="SET domain"/>
    <property type="match status" value="1"/>
</dbReference>
<dbReference type="PIRSF" id="PIRSF009343">
    <property type="entry name" value="SUV39_SET"/>
    <property type="match status" value="1"/>
</dbReference>
<comment type="similarity">
    <text evidence="12">Belongs to the class V-like SAM-binding methyltransferase superfamily. Histone-lysine methyltransferase family. Suvar3-9 subfamily.</text>
</comment>
<dbReference type="SUPFAM" id="SSF54160">
    <property type="entry name" value="Chromo domain-like"/>
    <property type="match status" value="1"/>
</dbReference>
<feature type="binding site" evidence="13">
    <location>
        <position position="427"/>
    </location>
    <ligand>
        <name>Zn(2+)</name>
        <dbReference type="ChEBI" id="CHEBI:29105"/>
        <label>3</label>
    </ligand>
</feature>
<organism evidence="18 19">
    <name type="scientific">Zootermopsis nevadensis</name>
    <name type="common">Dampwood termite</name>
    <dbReference type="NCBI Taxonomy" id="136037"/>
    <lineage>
        <taxon>Eukaryota</taxon>
        <taxon>Metazoa</taxon>
        <taxon>Ecdysozoa</taxon>
        <taxon>Arthropoda</taxon>
        <taxon>Hexapoda</taxon>
        <taxon>Insecta</taxon>
        <taxon>Pterygota</taxon>
        <taxon>Neoptera</taxon>
        <taxon>Polyneoptera</taxon>
        <taxon>Dictyoptera</taxon>
        <taxon>Blattodea</taxon>
        <taxon>Blattoidea</taxon>
        <taxon>Termitoidae</taxon>
        <taxon>Termopsidae</taxon>
        <taxon>Zootermopsis</taxon>
    </lineage>
</organism>
<dbReference type="OMA" id="NEMNTIT"/>
<dbReference type="OrthoDB" id="1045173at2759"/>
<dbReference type="SMART" id="SM00317">
    <property type="entry name" value="SET"/>
    <property type="match status" value="1"/>
</dbReference>
<evidence type="ECO:0000256" key="3">
    <source>
        <dbReference type="ARBA" id="ARBA00022454"/>
    </source>
</evidence>
<dbReference type="InterPro" id="IPR001214">
    <property type="entry name" value="SET_dom"/>
</dbReference>
<feature type="binding site" evidence="13">
    <location>
        <position position="425"/>
    </location>
    <ligand>
        <name>Zn(2+)</name>
        <dbReference type="ChEBI" id="CHEBI:29105"/>
        <label>2</label>
    </ligand>
</feature>
<evidence type="ECO:0000256" key="6">
    <source>
        <dbReference type="ARBA" id="ARBA00022691"/>
    </source>
</evidence>
<dbReference type="GO" id="GO:0008270">
    <property type="term" value="F:zinc ion binding"/>
    <property type="evidence" value="ECO:0007669"/>
    <property type="project" value="UniProtKB-UniRule"/>
</dbReference>
<dbReference type="Gene3D" id="3.40.50.300">
    <property type="entry name" value="P-loop containing nucleotide triphosphate hydrolases"/>
    <property type="match status" value="1"/>
</dbReference>
<feature type="binding site" evidence="13">
    <location>
        <position position="382"/>
    </location>
    <ligand>
        <name>Zn(2+)</name>
        <dbReference type="ChEBI" id="CHEBI:29105"/>
        <label>1</label>
    </ligand>
</feature>
<dbReference type="Pfam" id="PF00385">
    <property type="entry name" value="Chromo"/>
    <property type="match status" value="1"/>
</dbReference>
<feature type="binding site" evidence="13">
    <location>
        <position position="394"/>
    </location>
    <ligand>
        <name>Zn(2+)</name>
        <dbReference type="ChEBI" id="CHEBI:29105"/>
        <label>2</label>
    </ligand>
</feature>
<dbReference type="InterPro" id="IPR016197">
    <property type="entry name" value="Chromo-like_dom_sf"/>
</dbReference>
<dbReference type="InterPro" id="IPR023779">
    <property type="entry name" value="Chromodomain_CS"/>
</dbReference>
<dbReference type="InterPro" id="IPR011381">
    <property type="entry name" value="H3-K9_MeTrfase_SUV39H1/2-like"/>
</dbReference>
<dbReference type="InterPro" id="IPR023780">
    <property type="entry name" value="Chromo_domain"/>
</dbReference>
<gene>
    <name evidence="18" type="ORF">L798_12771</name>
</gene>
<feature type="binding site" evidence="13">
    <location>
        <position position="380"/>
    </location>
    <ligand>
        <name>Zn(2+)</name>
        <dbReference type="ChEBI" id="CHEBI:29105"/>
        <label>2</label>
    </ligand>
</feature>
<proteinExistence type="inferred from homology"/>
<comment type="subcellular location">
    <subcellularLocation>
        <location evidence="2">Chromosome</location>
        <location evidence="2">Centromere</location>
    </subcellularLocation>
    <subcellularLocation>
        <location evidence="1 12">Nucleus</location>
    </subcellularLocation>
</comment>
<reference evidence="18 19" key="1">
    <citation type="journal article" date="2014" name="Nat. Commun.">
        <title>Molecular traces of alternative social organization in a termite genome.</title>
        <authorList>
            <person name="Terrapon N."/>
            <person name="Li C."/>
            <person name="Robertson H.M."/>
            <person name="Ji L."/>
            <person name="Meng X."/>
            <person name="Booth W."/>
            <person name="Chen Z."/>
            <person name="Childers C.P."/>
            <person name="Glastad K.M."/>
            <person name="Gokhale K."/>
            <person name="Gowin J."/>
            <person name="Gronenberg W."/>
            <person name="Hermansen R.A."/>
            <person name="Hu H."/>
            <person name="Hunt B.G."/>
            <person name="Huylmans A.K."/>
            <person name="Khalil S.M."/>
            <person name="Mitchell R.D."/>
            <person name="Munoz-Torres M.C."/>
            <person name="Mustard J.A."/>
            <person name="Pan H."/>
            <person name="Reese J.T."/>
            <person name="Scharf M.E."/>
            <person name="Sun F."/>
            <person name="Vogel H."/>
            <person name="Xiao J."/>
            <person name="Yang W."/>
            <person name="Yang Z."/>
            <person name="Yang Z."/>
            <person name="Zhou J."/>
            <person name="Zhu J."/>
            <person name="Brent C.S."/>
            <person name="Elsik C.G."/>
            <person name="Goodisman M.A."/>
            <person name="Liberles D.A."/>
            <person name="Roe R.M."/>
            <person name="Vargo E.L."/>
            <person name="Vilcinskas A."/>
            <person name="Wang J."/>
            <person name="Bornberg-Bauer E."/>
            <person name="Korb J."/>
            <person name="Zhang G."/>
            <person name="Liebig J."/>
        </authorList>
    </citation>
    <scope>NUCLEOTIDE SEQUENCE [LARGE SCALE GENOMIC DNA]</scope>
    <source>
        <tissue evidence="18">Whole organism</tissue>
    </source>
</reference>
<feature type="binding site" evidence="13">
    <location>
        <position position="421"/>
    </location>
    <ligand>
        <name>Zn(2+)</name>
        <dbReference type="ChEBI" id="CHEBI:29105"/>
        <label>3</label>
    </ligand>
</feature>
<comment type="catalytic activity">
    <reaction evidence="12">
        <text>L-lysyl(9)-[histone H3] + 3 S-adenosyl-L-methionine = N(6),N(6),N(6)-trimethyl-L-lysyl(9)-[histone H3] + 3 S-adenosyl-L-homocysteine + 3 H(+)</text>
        <dbReference type="Rhea" id="RHEA:60276"/>
        <dbReference type="Rhea" id="RHEA-COMP:15538"/>
        <dbReference type="Rhea" id="RHEA-COMP:15546"/>
        <dbReference type="ChEBI" id="CHEBI:15378"/>
        <dbReference type="ChEBI" id="CHEBI:29969"/>
        <dbReference type="ChEBI" id="CHEBI:57856"/>
        <dbReference type="ChEBI" id="CHEBI:59789"/>
        <dbReference type="ChEBI" id="CHEBI:61961"/>
        <dbReference type="EC" id="2.1.1.355"/>
    </reaction>
</comment>
<dbReference type="eggNOG" id="KOG1082">
    <property type="taxonomic scope" value="Eukaryota"/>
</dbReference>
<keyword evidence="19" id="KW-1185">Reference proteome</keyword>
<dbReference type="FunCoup" id="A0A067RS62">
    <property type="interactions" value="1336"/>
</dbReference>
<keyword evidence="3" id="KW-0158">Chromosome</keyword>
<dbReference type="InterPro" id="IPR000953">
    <property type="entry name" value="Chromo/chromo_shadow_dom"/>
</dbReference>
<dbReference type="GO" id="GO:0032259">
    <property type="term" value="P:methylation"/>
    <property type="evidence" value="ECO:0007669"/>
    <property type="project" value="UniProtKB-KW"/>
</dbReference>
<dbReference type="InterPro" id="IPR050973">
    <property type="entry name" value="H3K9_Histone-Lys_N-MTase"/>
</dbReference>
<dbReference type="CDD" id="cd10542">
    <property type="entry name" value="SET_SUV39H"/>
    <property type="match status" value="1"/>
</dbReference>
<evidence type="ECO:0000256" key="13">
    <source>
        <dbReference type="PIRSR" id="PIRSR009343-2"/>
    </source>
</evidence>
<accession>A0A067RS62</accession>
<dbReference type="GO" id="GO:0140949">
    <property type="term" value="F:histone H3K9 trimethyltransferase activity"/>
    <property type="evidence" value="ECO:0007669"/>
    <property type="project" value="UniProtKB-EC"/>
</dbReference>
<evidence type="ECO:0000313" key="18">
    <source>
        <dbReference type="EMBL" id="KDR22639.1"/>
    </source>
</evidence>
<name>A0A067RS62_ZOONE</name>
<keyword evidence="8 12" id="KW-0862">Zinc</keyword>
<dbReference type="Gene3D" id="2.40.50.40">
    <property type="match status" value="1"/>
</dbReference>
<dbReference type="AlphaFoldDB" id="A0A067RS62"/>
<evidence type="ECO:0000259" key="14">
    <source>
        <dbReference type="PROSITE" id="PS50013"/>
    </source>
</evidence>
<evidence type="ECO:0000256" key="11">
    <source>
        <dbReference type="ARBA" id="ARBA00023328"/>
    </source>
</evidence>
<feature type="domain" description="Chromo" evidence="14">
    <location>
        <begin position="175"/>
        <end position="226"/>
    </location>
</feature>
<protein>
    <recommendedName>
        <fullName evidence="12">Histone-lysine N-methyltransferase</fullName>
        <ecNumber evidence="12">2.1.1.355</ecNumber>
    </recommendedName>
</protein>
<dbReference type="GO" id="GO:0000775">
    <property type="term" value="C:chromosome, centromeric region"/>
    <property type="evidence" value="ECO:0007669"/>
    <property type="project" value="UniProtKB-SubCell"/>
</dbReference>
<dbReference type="InterPro" id="IPR007728">
    <property type="entry name" value="Pre-SET_dom"/>
</dbReference>
<evidence type="ECO:0000256" key="7">
    <source>
        <dbReference type="ARBA" id="ARBA00022723"/>
    </source>
</evidence>
<dbReference type="SMART" id="SM00298">
    <property type="entry name" value="CHROMO"/>
    <property type="match status" value="1"/>
</dbReference>
<evidence type="ECO:0000256" key="10">
    <source>
        <dbReference type="ARBA" id="ARBA00023242"/>
    </source>
</evidence>
<dbReference type="PROSITE" id="PS50868">
    <property type="entry name" value="POST_SET"/>
    <property type="match status" value="1"/>
</dbReference>
<feature type="domain" description="SET" evidence="15">
    <location>
        <begin position="442"/>
        <end position="568"/>
    </location>
</feature>
<keyword evidence="5 12" id="KW-0808">Transferase</keyword>
<evidence type="ECO:0000256" key="12">
    <source>
        <dbReference type="PIRNR" id="PIRNR009343"/>
    </source>
</evidence>
<dbReference type="PROSITE" id="PS50013">
    <property type="entry name" value="CHROMO_2"/>
    <property type="match status" value="1"/>
</dbReference>
<dbReference type="PROSITE" id="PS50867">
    <property type="entry name" value="PRE_SET"/>
    <property type="match status" value="1"/>
</dbReference>
<evidence type="ECO:0000256" key="4">
    <source>
        <dbReference type="ARBA" id="ARBA00022603"/>
    </source>
</evidence>
<dbReference type="Gene3D" id="2.170.270.10">
    <property type="entry name" value="SET domain"/>
    <property type="match status" value="1"/>
</dbReference>
<keyword evidence="4 12" id="KW-0489">Methyltransferase</keyword>
<dbReference type="CDD" id="cd00024">
    <property type="entry name" value="CD_CSD"/>
    <property type="match status" value="1"/>
</dbReference>